<gene>
    <name evidence="2" type="ORF">LCGC14_2563950</name>
</gene>
<dbReference type="AlphaFoldDB" id="A0A0F9AJN3"/>
<dbReference type="InterPro" id="IPR013159">
    <property type="entry name" value="DnaA_C"/>
</dbReference>
<dbReference type="EMBL" id="LAZR01042395">
    <property type="protein sequence ID" value="KKL09630.1"/>
    <property type="molecule type" value="Genomic_DNA"/>
</dbReference>
<evidence type="ECO:0000259" key="1">
    <source>
        <dbReference type="SMART" id="SM00760"/>
    </source>
</evidence>
<dbReference type="GO" id="GO:0043565">
    <property type="term" value="F:sequence-specific DNA binding"/>
    <property type="evidence" value="ECO:0007669"/>
    <property type="project" value="InterPro"/>
</dbReference>
<dbReference type="SUPFAM" id="SSF48295">
    <property type="entry name" value="TrpR-like"/>
    <property type="match status" value="1"/>
</dbReference>
<dbReference type="SMART" id="SM00760">
    <property type="entry name" value="Bac_DnaA_C"/>
    <property type="match status" value="1"/>
</dbReference>
<organism evidence="2">
    <name type="scientific">marine sediment metagenome</name>
    <dbReference type="NCBI Taxonomy" id="412755"/>
    <lineage>
        <taxon>unclassified sequences</taxon>
        <taxon>metagenomes</taxon>
        <taxon>ecological metagenomes</taxon>
    </lineage>
</organism>
<proteinExistence type="predicted"/>
<sequence length="102" mass="11407">EALRKAGEDWEKRSENKMLLAELIQKVASHLGLREESILSGNRRRKISEARSMISYLAINDMGYSASEVGRALSINRENASRGAARGKKALDKYEDLKDIGN</sequence>
<protein>
    <recommendedName>
        <fullName evidence="1">Chromosomal replication initiator DnaA C-terminal domain-containing protein</fullName>
    </recommendedName>
</protein>
<evidence type="ECO:0000313" key="2">
    <source>
        <dbReference type="EMBL" id="KKL09630.1"/>
    </source>
</evidence>
<feature type="domain" description="Chromosomal replication initiator DnaA C-terminal" evidence="1">
    <location>
        <begin position="19"/>
        <end position="87"/>
    </location>
</feature>
<reference evidence="2" key="1">
    <citation type="journal article" date="2015" name="Nature">
        <title>Complex archaea that bridge the gap between prokaryotes and eukaryotes.</title>
        <authorList>
            <person name="Spang A."/>
            <person name="Saw J.H."/>
            <person name="Jorgensen S.L."/>
            <person name="Zaremba-Niedzwiedzka K."/>
            <person name="Martijn J."/>
            <person name="Lind A.E."/>
            <person name="van Eijk R."/>
            <person name="Schleper C."/>
            <person name="Guy L."/>
            <person name="Ettema T.J."/>
        </authorList>
    </citation>
    <scope>NUCLEOTIDE SEQUENCE</scope>
</reference>
<name>A0A0F9AJN3_9ZZZZ</name>
<comment type="caution">
    <text evidence="2">The sequence shown here is derived from an EMBL/GenBank/DDBJ whole genome shotgun (WGS) entry which is preliminary data.</text>
</comment>
<dbReference type="GO" id="GO:0006275">
    <property type="term" value="P:regulation of DNA replication"/>
    <property type="evidence" value="ECO:0007669"/>
    <property type="project" value="InterPro"/>
</dbReference>
<dbReference type="GO" id="GO:0006270">
    <property type="term" value="P:DNA replication initiation"/>
    <property type="evidence" value="ECO:0007669"/>
    <property type="project" value="InterPro"/>
</dbReference>
<dbReference type="GO" id="GO:0005524">
    <property type="term" value="F:ATP binding"/>
    <property type="evidence" value="ECO:0007669"/>
    <property type="project" value="InterPro"/>
</dbReference>
<accession>A0A0F9AJN3</accession>
<feature type="non-terminal residue" evidence="2">
    <location>
        <position position="1"/>
    </location>
</feature>
<dbReference type="Pfam" id="PF08299">
    <property type="entry name" value="Bac_DnaA_C"/>
    <property type="match status" value="1"/>
</dbReference>
<dbReference type="Gene3D" id="1.10.1750.10">
    <property type="match status" value="1"/>
</dbReference>
<dbReference type="InterPro" id="IPR010921">
    <property type="entry name" value="Trp_repressor/repl_initiator"/>
</dbReference>